<dbReference type="InterPro" id="IPR012341">
    <property type="entry name" value="6hp_glycosidase-like_sf"/>
</dbReference>
<dbReference type="InterPro" id="IPR008928">
    <property type="entry name" value="6-hairpin_glycosidase_sf"/>
</dbReference>
<organism evidence="2 3">
    <name type="scientific">Aliidongia dinghuensis</name>
    <dbReference type="NCBI Taxonomy" id="1867774"/>
    <lineage>
        <taxon>Bacteria</taxon>
        <taxon>Pseudomonadati</taxon>
        <taxon>Pseudomonadota</taxon>
        <taxon>Alphaproteobacteria</taxon>
        <taxon>Rhodospirillales</taxon>
        <taxon>Dongiaceae</taxon>
        <taxon>Aliidongia</taxon>
    </lineage>
</organism>
<dbReference type="PANTHER" id="PTHR31616">
    <property type="entry name" value="TREHALASE"/>
    <property type="match status" value="1"/>
</dbReference>
<dbReference type="AlphaFoldDB" id="A0A8J2YWY0"/>
<evidence type="ECO:0000313" key="2">
    <source>
        <dbReference type="EMBL" id="GGF33952.1"/>
    </source>
</evidence>
<accession>A0A8J2YWY0</accession>
<dbReference type="Gene3D" id="1.50.10.10">
    <property type="match status" value="1"/>
</dbReference>
<dbReference type="PANTHER" id="PTHR31616:SF0">
    <property type="entry name" value="GLUCAN 1,4-ALPHA-GLUCOSIDASE"/>
    <property type="match status" value="1"/>
</dbReference>
<reference evidence="2" key="2">
    <citation type="submission" date="2020-09" db="EMBL/GenBank/DDBJ databases">
        <authorList>
            <person name="Sun Q."/>
            <person name="Zhou Y."/>
        </authorList>
    </citation>
    <scope>NUCLEOTIDE SEQUENCE</scope>
    <source>
        <strain evidence="2">CGMCC 1.15725</strain>
    </source>
</reference>
<dbReference type="RefSeq" id="WP_189050019.1">
    <property type="nucleotide sequence ID" value="NZ_BMJQ01000012.1"/>
</dbReference>
<dbReference type="EMBL" id="BMJQ01000012">
    <property type="protein sequence ID" value="GGF33952.1"/>
    <property type="molecule type" value="Genomic_DNA"/>
</dbReference>
<feature type="domain" description="GH15-like" evidence="1">
    <location>
        <begin position="246"/>
        <end position="608"/>
    </location>
</feature>
<dbReference type="Proteomes" id="UP000646365">
    <property type="component" value="Unassembled WGS sequence"/>
</dbReference>
<keyword evidence="3" id="KW-1185">Reference proteome</keyword>
<sequence length="620" mass="69382">MTTRTELSPKTDLSLGVVGNGSYAALIDRQGRVVWACLPRLDGDPVFCALLRGDGDGDGDGHGAEGGNQPVGDRHDGAFAIELAGCARIEQNYRGHTAILETRLYDQAGGAIEIVDFAPRFERYGRTFRPVTLMRHVRPISGTPQITIRLRPLADYGATRPERTRGSNHIRYLIPDGAIRLTTDAPVTYITDEIPFVLDRPCTLALGPDEPIIEALPALTDDFLGATDRYWRDWSRSLAVPFEWQSAVIRAAITLKLCSFEETGAVVAALTTSIPESRNSGRNWDYRFCWLRDAYFTLHALNRLGKTRTLERYLTYITNLVVRLDGKPMQPVYGIGTEAALHERIVAHLPGYRGMGPVRVGNAAYAQVQNDSYGAIIVACAHVFYDERLDRPDHLDLFRRLERLGETALSVFDQPDAGLWELRTRAAVHTFSAVMCWAAVARLARIAGRLGLGERADYWREHARRLRQEIERRAWNPTLNSFVATFDGDDADASLLLLSELNFLEPDDPRFAGTVDHVGRMLLRGDFLLRYATPDDFGVPEVAFTVCSFWYVNALAVIGRRDEARALFVKLLEHRNPLGLLSEDIDTETGELWGNFPQTYSMVGLILCAIRLSKPWDEAF</sequence>
<reference evidence="2" key="1">
    <citation type="journal article" date="2014" name="Int. J. Syst. Evol. Microbiol.">
        <title>Complete genome sequence of Corynebacterium casei LMG S-19264T (=DSM 44701T), isolated from a smear-ripened cheese.</title>
        <authorList>
            <consortium name="US DOE Joint Genome Institute (JGI-PGF)"/>
            <person name="Walter F."/>
            <person name="Albersmeier A."/>
            <person name="Kalinowski J."/>
            <person name="Ruckert C."/>
        </authorList>
    </citation>
    <scope>NUCLEOTIDE SEQUENCE</scope>
    <source>
        <strain evidence="2">CGMCC 1.15725</strain>
    </source>
</reference>
<evidence type="ECO:0000313" key="3">
    <source>
        <dbReference type="Proteomes" id="UP000646365"/>
    </source>
</evidence>
<dbReference type="InterPro" id="IPR011613">
    <property type="entry name" value="GH15-like"/>
</dbReference>
<dbReference type="GO" id="GO:0005975">
    <property type="term" value="P:carbohydrate metabolic process"/>
    <property type="evidence" value="ECO:0007669"/>
    <property type="project" value="InterPro"/>
</dbReference>
<proteinExistence type="predicted"/>
<evidence type="ECO:0000259" key="1">
    <source>
        <dbReference type="Pfam" id="PF00723"/>
    </source>
</evidence>
<protein>
    <submittedName>
        <fullName evidence="2">Glucoamylase</fullName>
    </submittedName>
</protein>
<gene>
    <name evidence="2" type="ORF">GCM10011611_45250</name>
</gene>
<dbReference type="SUPFAM" id="SSF48208">
    <property type="entry name" value="Six-hairpin glycosidases"/>
    <property type="match status" value="1"/>
</dbReference>
<name>A0A8J2YWY0_9PROT</name>
<dbReference type="GO" id="GO:0004553">
    <property type="term" value="F:hydrolase activity, hydrolyzing O-glycosyl compounds"/>
    <property type="evidence" value="ECO:0007669"/>
    <property type="project" value="TreeGrafter"/>
</dbReference>
<comment type="caution">
    <text evidence="2">The sequence shown here is derived from an EMBL/GenBank/DDBJ whole genome shotgun (WGS) entry which is preliminary data.</text>
</comment>
<dbReference type="Pfam" id="PF00723">
    <property type="entry name" value="Glyco_hydro_15"/>
    <property type="match status" value="1"/>
</dbReference>